<keyword evidence="1" id="KW-0812">Transmembrane</keyword>
<dbReference type="Gene3D" id="1.20.120.1630">
    <property type="match status" value="1"/>
</dbReference>
<evidence type="ECO:0000313" key="2">
    <source>
        <dbReference type="EMBL" id="KAK7518873.1"/>
    </source>
</evidence>
<sequence length="320" mass="34372">MAVLSTLLNATAFKTPLLRTLIPTLALAYGIQAAVAVPSIATKSERFYDASGSLTYLACTGASLVLPVLRARLAAGTLGTSGLLGEVLQATNWRQVALTTAVSLWAIRLGSFLLSRITAESGRDSRFDSIRGSPPKFAVAFFAQATWVSLCTLPVVLLNALPGSSFASLPASILLSDFLGLALYVGGILFEVTADRQKSQWMHEKKEKRHAEEFLTRGLWGKSRHPNYFGEITLWTGIAIAAGGVLTSKVGLRGLGLSTGLASKLGTAAACAVSPGFVSFLLLKVSGIPLSENKYDKKFGDHKDYQEWKKNTPMLFPKFW</sequence>
<gene>
    <name evidence="2" type="ORF">IWZ03DRAFT_374860</name>
</gene>
<dbReference type="PANTHER" id="PTHR32251">
    <property type="entry name" value="3-OXO-5-ALPHA-STEROID 4-DEHYDROGENASE"/>
    <property type="match status" value="1"/>
</dbReference>
<evidence type="ECO:0000313" key="3">
    <source>
        <dbReference type="Proteomes" id="UP001363622"/>
    </source>
</evidence>
<proteinExistence type="predicted"/>
<feature type="transmembrane region" description="Helical" evidence="1">
    <location>
        <begin position="137"/>
        <end position="161"/>
    </location>
</feature>
<organism evidence="2 3">
    <name type="scientific">Phyllosticta citriasiana</name>
    <dbReference type="NCBI Taxonomy" id="595635"/>
    <lineage>
        <taxon>Eukaryota</taxon>
        <taxon>Fungi</taxon>
        <taxon>Dikarya</taxon>
        <taxon>Ascomycota</taxon>
        <taxon>Pezizomycotina</taxon>
        <taxon>Dothideomycetes</taxon>
        <taxon>Dothideomycetes incertae sedis</taxon>
        <taxon>Botryosphaeriales</taxon>
        <taxon>Phyllostictaceae</taxon>
        <taxon>Phyllosticta</taxon>
    </lineage>
</organism>
<dbReference type="Proteomes" id="UP001363622">
    <property type="component" value="Unassembled WGS sequence"/>
</dbReference>
<feature type="transmembrane region" description="Helical" evidence="1">
    <location>
        <begin position="54"/>
        <end position="75"/>
    </location>
</feature>
<keyword evidence="3" id="KW-1185">Reference proteome</keyword>
<feature type="transmembrane region" description="Helical" evidence="1">
    <location>
        <begin position="266"/>
        <end position="285"/>
    </location>
</feature>
<dbReference type="PROSITE" id="PS50244">
    <property type="entry name" value="S5A_REDUCTASE"/>
    <property type="match status" value="1"/>
</dbReference>
<keyword evidence="1" id="KW-1133">Transmembrane helix</keyword>
<protein>
    <recommendedName>
        <fullName evidence="4">Steroid 5-alpha reductase C-terminal domain-containing protein</fullName>
    </recommendedName>
</protein>
<feature type="transmembrane region" description="Helical" evidence="1">
    <location>
        <begin position="20"/>
        <end position="42"/>
    </location>
</feature>
<dbReference type="Pfam" id="PF06966">
    <property type="entry name" value="DUF1295"/>
    <property type="match status" value="1"/>
</dbReference>
<name>A0ABR1KPM8_9PEZI</name>
<keyword evidence="1" id="KW-0472">Membrane</keyword>
<feature type="transmembrane region" description="Helical" evidence="1">
    <location>
        <begin position="228"/>
        <end position="246"/>
    </location>
</feature>
<reference evidence="2 3" key="1">
    <citation type="submission" date="2024-04" db="EMBL/GenBank/DDBJ databases">
        <title>Phyllosticta paracitricarpa is synonymous to the EU quarantine fungus P. citricarpa based on phylogenomic analyses.</title>
        <authorList>
            <consortium name="Lawrence Berkeley National Laboratory"/>
            <person name="Van Ingen-Buijs V.A."/>
            <person name="Van Westerhoven A.C."/>
            <person name="Haridas S."/>
            <person name="Skiadas P."/>
            <person name="Martin F."/>
            <person name="Groenewald J.Z."/>
            <person name="Crous P.W."/>
            <person name="Seidl M.F."/>
        </authorList>
    </citation>
    <scope>NUCLEOTIDE SEQUENCE [LARGE SCALE GENOMIC DNA]</scope>
    <source>
        <strain evidence="2 3">CBS 123371</strain>
    </source>
</reference>
<feature type="transmembrane region" description="Helical" evidence="1">
    <location>
        <begin position="95"/>
        <end position="117"/>
    </location>
</feature>
<evidence type="ECO:0008006" key="4">
    <source>
        <dbReference type="Google" id="ProtNLM"/>
    </source>
</evidence>
<dbReference type="InterPro" id="IPR010721">
    <property type="entry name" value="UstE-like"/>
</dbReference>
<comment type="caution">
    <text evidence="2">The sequence shown here is derived from an EMBL/GenBank/DDBJ whole genome shotgun (WGS) entry which is preliminary data.</text>
</comment>
<dbReference type="PANTHER" id="PTHR32251:SF17">
    <property type="entry name" value="STEROID 5-ALPHA REDUCTASE C-TERMINAL DOMAIN-CONTAINING PROTEIN"/>
    <property type="match status" value="1"/>
</dbReference>
<feature type="transmembrane region" description="Helical" evidence="1">
    <location>
        <begin position="173"/>
        <end position="192"/>
    </location>
</feature>
<dbReference type="EMBL" id="JBBPHU010000004">
    <property type="protein sequence ID" value="KAK7518873.1"/>
    <property type="molecule type" value="Genomic_DNA"/>
</dbReference>
<accession>A0ABR1KPM8</accession>
<evidence type="ECO:0000256" key="1">
    <source>
        <dbReference type="SAM" id="Phobius"/>
    </source>
</evidence>